<dbReference type="GO" id="GO:0005886">
    <property type="term" value="C:plasma membrane"/>
    <property type="evidence" value="ECO:0007669"/>
    <property type="project" value="UniProtKB-SubCell"/>
</dbReference>
<comment type="caution">
    <text evidence="11">The sequence shown here is derived from an EMBL/GenBank/DDBJ whole genome shotgun (WGS) entry which is preliminary data.</text>
</comment>
<dbReference type="AlphaFoldDB" id="A0A939SAH7"/>
<feature type="transmembrane region" description="Helical" evidence="9">
    <location>
        <begin position="26"/>
        <end position="44"/>
    </location>
</feature>
<dbReference type="Pfam" id="PF02355">
    <property type="entry name" value="SecD_SecF_C"/>
    <property type="match status" value="1"/>
</dbReference>
<keyword evidence="7 9" id="KW-0811">Translocation</keyword>
<dbReference type="GO" id="GO:0006605">
    <property type="term" value="P:protein targeting"/>
    <property type="evidence" value="ECO:0007669"/>
    <property type="project" value="UniProtKB-UniRule"/>
</dbReference>
<gene>
    <name evidence="9 11" type="primary">secF</name>
    <name evidence="11" type="ORF">J4H92_08375</name>
</gene>
<evidence type="ECO:0000256" key="8">
    <source>
        <dbReference type="ARBA" id="ARBA00023136"/>
    </source>
</evidence>
<comment type="function">
    <text evidence="9">Part of the Sec protein translocase complex. Interacts with the SecYEG preprotein conducting channel. SecDF uses the proton motive force (PMF) to complete protein translocation after the ATP-dependent function of SecA.</text>
</comment>
<evidence type="ECO:0000256" key="3">
    <source>
        <dbReference type="ARBA" id="ARBA00022475"/>
    </source>
</evidence>
<keyword evidence="5 9" id="KW-0653">Protein transport</keyword>
<comment type="similarity">
    <text evidence="9">Belongs to the SecD/SecF family. SecF subfamily.</text>
</comment>
<dbReference type="PANTHER" id="PTHR30081:SF8">
    <property type="entry name" value="PROTEIN TRANSLOCASE SUBUNIT SECF"/>
    <property type="match status" value="1"/>
</dbReference>
<evidence type="ECO:0000313" key="12">
    <source>
        <dbReference type="Proteomes" id="UP000664382"/>
    </source>
</evidence>
<dbReference type="SUPFAM" id="SSF82866">
    <property type="entry name" value="Multidrug efflux transporter AcrB transmembrane domain"/>
    <property type="match status" value="1"/>
</dbReference>
<evidence type="ECO:0000256" key="2">
    <source>
        <dbReference type="ARBA" id="ARBA00022448"/>
    </source>
</evidence>
<dbReference type="EMBL" id="JAGDYM010000009">
    <property type="protein sequence ID" value="MBO1901962.1"/>
    <property type="molecule type" value="Genomic_DNA"/>
</dbReference>
<feature type="transmembrane region" description="Helical" evidence="9">
    <location>
        <begin position="278"/>
        <end position="302"/>
    </location>
</feature>
<dbReference type="GO" id="GO:0015450">
    <property type="term" value="F:protein-transporting ATPase activity"/>
    <property type="evidence" value="ECO:0007669"/>
    <property type="project" value="InterPro"/>
</dbReference>
<dbReference type="InterPro" id="IPR022645">
    <property type="entry name" value="SecD/SecF_bac"/>
</dbReference>
<keyword evidence="8 9" id="KW-0472">Membrane</keyword>
<evidence type="ECO:0000256" key="1">
    <source>
        <dbReference type="ARBA" id="ARBA00004651"/>
    </source>
</evidence>
<evidence type="ECO:0000256" key="6">
    <source>
        <dbReference type="ARBA" id="ARBA00022989"/>
    </source>
</evidence>
<keyword evidence="2 9" id="KW-0813">Transport</keyword>
<evidence type="ECO:0000313" key="11">
    <source>
        <dbReference type="EMBL" id="MBO1901962.1"/>
    </source>
</evidence>
<organism evidence="11 12">
    <name type="scientific">Leucobacter weissii</name>
    <dbReference type="NCBI Taxonomy" id="1983706"/>
    <lineage>
        <taxon>Bacteria</taxon>
        <taxon>Bacillati</taxon>
        <taxon>Actinomycetota</taxon>
        <taxon>Actinomycetes</taxon>
        <taxon>Micrococcales</taxon>
        <taxon>Microbacteriaceae</taxon>
        <taxon>Leucobacter</taxon>
    </lineage>
</organism>
<dbReference type="PANTHER" id="PTHR30081">
    <property type="entry name" value="PROTEIN-EXPORT MEMBRANE PROTEIN SEC"/>
    <property type="match status" value="1"/>
</dbReference>
<dbReference type="Gene3D" id="1.20.1640.10">
    <property type="entry name" value="Multidrug efflux transporter AcrB transmembrane domain"/>
    <property type="match status" value="1"/>
</dbReference>
<evidence type="ECO:0000256" key="5">
    <source>
        <dbReference type="ARBA" id="ARBA00022927"/>
    </source>
</evidence>
<dbReference type="InterPro" id="IPR022813">
    <property type="entry name" value="SecD/SecF_arch_bac"/>
</dbReference>
<comment type="subunit">
    <text evidence="9">Forms a complex with SecD. Part of the essential Sec protein translocation apparatus which comprises SecA, SecYEG and auxiliary proteins SecDF. Other proteins may also be involved.</text>
</comment>
<keyword evidence="6 9" id="KW-1133">Transmembrane helix</keyword>
<feature type="transmembrane region" description="Helical" evidence="9">
    <location>
        <begin position="142"/>
        <end position="161"/>
    </location>
</feature>
<dbReference type="Pfam" id="PF07549">
    <property type="entry name" value="Sec_GG"/>
    <property type="match status" value="1"/>
</dbReference>
<name>A0A939SAH7_9MICO</name>
<reference evidence="11" key="1">
    <citation type="submission" date="2021-03" db="EMBL/GenBank/DDBJ databases">
        <title>Leucobacter chromiisoli sp. nov., isolated from chromium-containing soil of chemical plant.</title>
        <authorList>
            <person name="Xu Z."/>
        </authorList>
    </citation>
    <scope>NUCLEOTIDE SEQUENCE</scope>
    <source>
        <strain evidence="11">S27</strain>
    </source>
</reference>
<proteinExistence type="inferred from homology"/>
<dbReference type="PRINTS" id="PR01755">
    <property type="entry name" value="SECFTRNLCASE"/>
</dbReference>
<feature type="transmembrane region" description="Helical" evidence="9">
    <location>
        <begin position="168"/>
        <end position="186"/>
    </location>
</feature>
<dbReference type="InterPro" id="IPR048634">
    <property type="entry name" value="SecD_SecF_C"/>
</dbReference>
<dbReference type="GO" id="GO:0043952">
    <property type="term" value="P:protein transport by the Sec complex"/>
    <property type="evidence" value="ECO:0007669"/>
    <property type="project" value="UniProtKB-UniRule"/>
</dbReference>
<keyword evidence="3 9" id="KW-1003">Cell membrane</keyword>
<dbReference type="RefSeq" id="WP_208097720.1">
    <property type="nucleotide sequence ID" value="NZ_JAGDYM010000009.1"/>
</dbReference>
<dbReference type="HAMAP" id="MF_01464_B">
    <property type="entry name" value="SecF_B"/>
    <property type="match status" value="1"/>
</dbReference>
<evidence type="ECO:0000259" key="10">
    <source>
        <dbReference type="Pfam" id="PF02355"/>
    </source>
</evidence>
<dbReference type="InterPro" id="IPR022646">
    <property type="entry name" value="SecD/SecF_CS"/>
</dbReference>
<accession>A0A939SAH7</accession>
<dbReference type="Proteomes" id="UP000664382">
    <property type="component" value="Unassembled WGS sequence"/>
</dbReference>
<evidence type="ECO:0000256" key="7">
    <source>
        <dbReference type="ARBA" id="ARBA00023010"/>
    </source>
</evidence>
<protein>
    <recommendedName>
        <fullName evidence="9">Protein-export membrane protein SecF</fullName>
    </recommendedName>
</protein>
<feature type="transmembrane region" description="Helical" evidence="9">
    <location>
        <begin position="192"/>
        <end position="209"/>
    </location>
</feature>
<keyword evidence="12" id="KW-1185">Reference proteome</keyword>
<keyword evidence="4 9" id="KW-0812">Transmembrane</keyword>
<dbReference type="NCBIfam" id="TIGR00966">
    <property type="entry name" value="transloc_SecF"/>
    <property type="match status" value="1"/>
</dbReference>
<evidence type="ECO:0000256" key="9">
    <source>
        <dbReference type="HAMAP-Rule" id="MF_01464"/>
    </source>
</evidence>
<comment type="subcellular location">
    <subcellularLocation>
        <location evidence="1 9">Cell membrane</location>
        <topology evidence="1 9">Multi-pass membrane protein</topology>
    </subcellularLocation>
</comment>
<feature type="transmembrane region" description="Helical" evidence="9">
    <location>
        <begin position="253"/>
        <end position="272"/>
    </location>
</feature>
<dbReference type="InterPro" id="IPR005665">
    <property type="entry name" value="SecF_bac"/>
</dbReference>
<evidence type="ECO:0000256" key="4">
    <source>
        <dbReference type="ARBA" id="ARBA00022692"/>
    </source>
</evidence>
<dbReference type="GO" id="GO:0065002">
    <property type="term" value="P:intracellular protein transmembrane transport"/>
    <property type="evidence" value="ECO:0007669"/>
    <property type="project" value="UniProtKB-UniRule"/>
</dbReference>
<sequence length="339" mass="36363">MGAMSSFGNDLYTGKLSFPFVGRRRLWFLIAAILVVGSVLVPFFRPIQFSVEFTGGSQFTVSQETTGDQALATSTVQSVVEGAATKVVTVGDGTLRVQTNQLTDQQSRDVTAALAEAFQVSETDVSASFIGPSWGADVTRQSLWGLAIFLALTFLILALYFRTWKMSVAAIIGVIDVLVITVGIYAVFGFEISPAAMIGFLTVLGYSLYDTTVVFDKIRENTAVPGEASGRTFGESVNLAVNQTLVRSINTTVVAVLPTGAILFIGALWLGAQTLTDISLSIFVGTIVAAYSTVFVAAPVYVQLRQHEDEIKKSDARVLKLRERAESESGAEEPDEAVV</sequence>
<feature type="domain" description="Protein export membrane protein SecD/SecF C-terminal" evidence="10">
    <location>
        <begin position="113"/>
        <end position="306"/>
    </location>
</feature>